<reference evidence="3" key="1">
    <citation type="submission" date="2022-12" db="EMBL/GenBank/DDBJ databases">
        <title>Reference genome sequencing for broad-spectrum identification of bacterial and archaeal isolates by mass spectrometry.</title>
        <authorList>
            <person name="Sekiguchi Y."/>
            <person name="Tourlousse D.M."/>
        </authorList>
    </citation>
    <scope>NUCLEOTIDE SEQUENCE</scope>
    <source>
        <strain evidence="3">5-2</strain>
    </source>
</reference>
<keyword evidence="4" id="KW-1185">Reference proteome</keyword>
<accession>A0ABQ5RD25</accession>
<dbReference type="Pfam" id="PF08327">
    <property type="entry name" value="AHSA1"/>
    <property type="match status" value="1"/>
</dbReference>
<dbReference type="InterPro" id="IPR023393">
    <property type="entry name" value="START-like_dom_sf"/>
</dbReference>
<dbReference type="GeneID" id="78120638"/>
<protein>
    <recommendedName>
        <fullName evidence="2">Activator of Hsp90 ATPase homologue 1/2-like C-terminal domain-containing protein</fullName>
    </recommendedName>
</protein>
<dbReference type="SUPFAM" id="SSF55961">
    <property type="entry name" value="Bet v1-like"/>
    <property type="match status" value="1"/>
</dbReference>
<dbReference type="Gene3D" id="3.30.530.20">
    <property type="match status" value="1"/>
</dbReference>
<comment type="caution">
    <text evidence="3">The sequence shown here is derived from an EMBL/GenBank/DDBJ whole genome shotgun (WGS) entry which is preliminary data.</text>
</comment>
<proteinExistence type="inferred from homology"/>
<sequence length="197" mass="21192">MTAEDPATTANPATAENPAAGNLDIDARIRDLPVRAELADGTLVMEVDLAGTAAQLWEALTDPAQLARWSPVVPDRALTSPGPALSRENPEEDPVTADVLAIAGEHALTHRWGEATLGWMVDEGQLDLQVTLPDPQQAQYFAAGWHVCLAVLDARLEGLDQERIVGMDALEHGWEELRARYADEFGHPHGPTPGQDA</sequence>
<name>A0ABQ5RD25_9MICO</name>
<evidence type="ECO:0000313" key="3">
    <source>
        <dbReference type="EMBL" id="GLI29745.1"/>
    </source>
</evidence>
<evidence type="ECO:0000259" key="2">
    <source>
        <dbReference type="Pfam" id="PF08327"/>
    </source>
</evidence>
<dbReference type="InterPro" id="IPR013538">
    <property type="entry name" value="ASHA1/2-like_C"/>
</dbReference>
<evidence type="ECO:0000256" key="1">
    <source>
        <dbReference type="ARBA" id="ARBA00006817"/>
    </source>
</evidence>
<feature type="domain" description="Activator of Hsp90 ATPase homologue 1/2-like C-terminal" evidence="2">
    <location>
        <begin position="52"/>
        <end position="154"/>
    </location>
</feature>
<dbReference type="RefSeq" id="WP_241237572.1">
    <property type="nucleotide sequence ID" value="NZ_BSDQ01000001.1"/>
</dbReference>
<gene>
    <name evidence="3" type="ORF">BCONGLO52_05860</name>
</gene>
<evidence type="ECO:0000313" key="4">
    <source>
        <dbReference type="Proteomes" id="UP001144451"/>
    </source>
</evidence>
<comment type="similarity">
    <text evidence="1">Belongs to the AHA1 family.</text>
</comment>
<dbReference type="Proteomes" id="UP001144451">
    <property type="component" value="Unassembled WGS sequence"/>
</dbReference>
<organism evidence="3 4">
    <name type="scientific">Brachybacterium conglomeratum</name>
    <dbReference type="NCBI Taxonomy" id="47846"/>
    <lineage>
        <taxon>Bacteria</taxon>
        <taxon>Bacillati</taxon>
        <taxon>Actinomycetota</taxon>
        <taxon>Actinomycetes</taxon>
        <taxon>Micrococcales</taxon>
        <taxon>Dermabacteraceae</taxon>
        <taxon>Brachybacterium</taxon>
    </lineage>
</organism>
<dbReference type="EMBL" id="BSDQ01000001">
    <property type="protein sequence ID" value="GLI29745.1"/>
    <property type="molecule type" value="Genomic_DNA"/>
</dbReference>